<accession>A0A0D0C8S4</accession>
<reference evidence="1 2" key="1">
    <citation type="submission" date="2014-04" db="EMBL/GenBank/DDBJ databases">
        <title>Evolutionary Origins and Diversification of the Mycorrhizal Mutualists.</title>
        <authorList>
            <consortium name="DOE Joint Genome Institute"/>
            <consortium name="Mycorrhizal Genomics Consortium"/>
            <person name="Kohler A."/>
            <person name="Kuo A."/>
            <person name="Nagy L.G."/>
            <person name="Floudas D."/>
            <person name="Copeland A."/>
            <person name="Barry K.W."/>
            <person name="Cichocki N."/>
            <person name="Veneault-Fourrey C."/>
            <person name="LaButti K."/>
            <person name="Lindquist E.A."/>
            <person name="Lipzen A."/>
            <person name="Lundell T."/>
            <person name="Morin E."/>
            <person name="Murat C."/>
            <person name="Riley R."/>
            <person name="Ohm R."/>
            <person name="Sun H."/>
            <person name="Tunlid A."/>
            <person name="Henrissat B."/>
            <person name="Grigoriev I.V."/>
            <person name="Hibbett D.S."/>
            <person name="Martin F."/>
        </authorList>
    </citation>
    <scope>NUCLEOTIDE SEQUENCE [LARGE SCALE GENOMIC DNA]</scope>
    <source>
        <strain evidence="1 2">FD-317 M1</strain>
    </source>
</reference>
<keyword evidence="2" id="KW-1185">Reference proteome</keyword>
<organism evidence="1 2">
    <name type="scientific">Collybiopsis luxurians FD-317 M1</name>
    <dbReference type="NCBI Taxonomy" id="944289"/>
    <lineage>
        <taxon>Eukaryota</taxon>
        <taxon>Fungi</taxon>
        <taxon>Dikarya</taxon>
        <taxon>Basidiomycota</taxon>
        <taxon>Agaricomycotina</taxon>
        <taxon>Agaricomycetes</taxon>
        <taxon>Agaricomycetidae</taxon>
        <taxon>Agaricales</taxon>
        <taxon>Marasmiineae</taxon>
        <taxon>Omphalotaceae</taxon>
        <taxon>Collybiopsis</taxon>
        <taxon>Collybiopsis luxurians</taxon>
    </lineage>
</organism>
<name>A0A0D0C8S4_9AGAR</name>
<proteinExistence type="predicted"/>
<evidence type="ECO:0000313" key="1">
    <source>
        <dbReference type="EMBL" id="KIK58884.1"/>
    </source>
</evidence>
<dbReference type="AlphaFoldDB" id="A0A0D0C8S4"/>
<gene>
    <name evidence="1" type="ORF">GYMLUDRAFT_245662</name>
</gene>
<protein>
    <submittedName>
        <fullName evidence="1">Uncharacterized protein</fullName>
    </submittedName>
</protein>
<sequence>MPQNALMGAQHQVAVLVKANTSLSYSHADLICKVPGHMPTHWEDKEISTEPSSEVVLTAEQVKQVTNDFSAQATELEVV</sequence>
<dbReference type="HOGENOM" id="CLU_2606274_0_0_1"/>
<dbReference type="EMBL" id="KN834782">
    <property type="protein sequence ID" value="KIK58884.1"/>
    <property type="molecule type" value="Genomic_DNA"/>
</dbReference>
<evidence type="ECO:0000313" key="2">
    <source>
        <dbReference type="Proteomes" id="UP000053593"/>
    </source>
</evidence>
<dbReference type="Proteomes" id="UP000053593">
    <property type="component" value="Unassembled WGS sequence"/>
</dbReference>